<feature type="compositionally biased region" description="Acidic residues" evidence="1">
    <location>
        <begin position="452"/>
        <end position="464"/>
    </location>
</feature>
<accession>A0A197K5A8</accession>
<organism evidence="2 3">
    <name type="scientific">Linnemannia elongata AG-77</name>
    <dbReference type="NCBI Taxonomy" id="1314771"/>
    <lineage>
        <taxon>Eukaryota</taxon>
        <taxon>Fungi</taxon>
        <taxon>Fungi incertae sedis</taxon>
        <taxon>Mucoromycota</taxon>
        <taxon>Mortierellomycotina</taxon>
        <taxon>Mortierellomycetes</taxon>
        <taxon>Mortierellales</taxon>
        <taxon>Mortierellaceae</taxon>
        <taxon>Linnemannia</taxon>
    </lineage>
</organism>
<feature type="compositionally biased region" description="Low complexity" evidence="1">
    <location>
        <begin position="124"/>
        <end position="143"/>
    </location>
</feature>
<dbReference type="AlphaFoldDB" id="A0A197K5A8"/>
<feature type="compositionally biased region" description="Basic and acidic residues" evidence="1">
    <location>
        <begin position="465"/>
        <end position="474"/>
    </location>
</feature>
<sequence>MSLVSFTGLIPQQQQPLDGCFRTATAFRLNNNERSNSSDSTSGNSSDSYSNSLSRTSSNNTSFSSDDDNCTQKRQQEEDKESLWVVDGMHFTYIDSISRARSAYEGTKSSNGKRIDRRPPLSFPPSSSLTSHASNPTASVLSLSPPPSPTTPTRPPLIRIESQELLPTRRPELWFRRSSSSNSLSSLTSRRSNASRRDQQQYQKQQQHQQEQQQQQHQQRQNVVPAKPLKSILKKTRPVSPTPLTGLHLTHAHLGPLLQHQYQLQLQTQQQQQQQASSYSHDRPSLQRRASYAHHHVKQPSSAIITSPPLPPRRPRPISMPSLLNTLSPTLHPSSRPRPLPLPPRPLPTPPAAKTVHWASHNEVFVIENIEDLIEMGYFDDYDSEMGWDYRDESLDDDFSVAMDSEEDDDLGSDFDSMSARDGMDEELKSPSEDGRFEYMYRRRAIERDTSFDDDESEGGDEGEEVLKSPSEDGRFEYMYRRSADERDASFDYDEGEDVESSVAEEVESSVAEDELIHRMASDRLLGGGNGAMWTLNHHIASEEALGGVSGAMPSLLYPPLSIASRTTRPNSPTMAPPSSPLSPCFWSPPSQEQYDGVSGIIQRFQSLENMNQNNVFTRGSTSVGRSSGMISPPASPSSPQPPPRQSSLTDLSIAINKNDNSRSRSPTSSVSYLPSPSSSASTSPNLAPAVPLLRAPSALKDKCGPPRLDRAQILAEVAERKRNGVGAFASSSSTASGSRCGVDRPLSMVASASNLLRCSRGSNSRGSNPTAVTVVHR</sequence>
<feature type="compositionally biased region" description="Low complexity" evidence="1">
    <location>
        <begin position="200"/>
        <end position="221"/>
    </location>
</feature>
<feature type="compositionally biased region" description="Low complexity" evidence="1">
    <location>
        <begin position="265"/>
        <end position="275"/>
    </location>
</feature>
<dbReference type="EMBL" id="KV442028">
    <property type="protein sequence ID" value="OAQ31634.1"/>
    <property type="molecule type" value="Genomic_DNA"/>
</dbReference>
<evidence type="ECO:0000313" key="3">
    <source>
        <dbReference type="Proteomes" id="UP000078512"/>
    </source>
</evidence>
<name>A0A197K5A8_9FUNG</name>
<feature type="compositionally biased region" description="Pro residues" evidence="1">
    <location>
        <begin position="144"/>
        <end position="155"/>
    </location>
</feature>
<feature type="region of interest" description="Disordered" evidence="1">
    <location>
        <begin position="448"/>
        <end position="474"/>
    </location>
</feature>
<feature type="compositionally biased region" description="Basic and acidic residues" evidence="1">
    <location>
        <begin position="422"/>
        <end position="434"/>
    </location>
</feature>
<dbReference type="Proteomes" id="UP000078512">
    <property type="component" value="Unassembled WGS sequence"/>
</dbReference>
<dbReference type="OrthoDB" id="2448916at2759"/>
<feature type="compositionally biased region" description="Low complexity" evidence="1">
    <location>
        <begin position="176"/>
        <end position="192"/>
    </location>
</feature>
<feature type="region of interest" description="Disordered" evidence="1">
    <location>
        <begin position="616"/>
        <end position="686"/>
    </location>
</feature>
<feature type="compositionally biased region" description="Pro residues" evidence="1">
    <location>
        <begin position="336"/>
        <end position="348"/>
    </location>
</feature>
<feature type="region of interest" description="Disordered" evidence="1">
    <location>
        <begin position="568"/>
        <end position="590"/>
    </location>
</feature>
<evidence type="ECO:0000313" key="2">
    <source>
        <dbReference type="EMBL" id="OAQ31634.1"/>
    </source>
</evidence>
<feature type="region of interest" description="Disordered" evidence="1">
    <location>
        <begin position="104"/>
        <end position="248"/>
    </location>
</feature>
<protein>
    <submittedName>
        <fullName evidence="2">Uncharacterized protein</fullName>
    </submittedName>
</protein>
<feature type="compositionally biased region" description="Pro residues" evidence="1">
    <location>
        <begin position="634"/>
        <end position="645"/>
    </location>
</feature>
<feature type="region of interest" description="Disordered" evidence="1">
    <location>
        <begin position="404"/>
        <end position="434"/>
    </location>
</feature>
<feature type="compositionally biased region" description="Low complexity" evidence="1">
    <location>
        <begin position="317"/>
        <end position="334"/>
    </location>
</feature>
<gene>
    <name evidence="2" type="ORF">K457DRAFT_123905</name>
</gene>
<feature type="region of interest" description="Disordered" evidence="1">
    <location>
        <begin position="31"/>
        <end position="81"/>
    </location>
</feature>
<feature type="region of interest" description="Disordered" evidence="1">
    <location>
        <begin position="265"/>
        <end position="348"/>
    </location>
</feature>
<feature type="compositionally biased region" description="Low complexity" evidence="1">
    <location>
        <begin position="31"/>
        <end position="64"/>
    </location>
</feature>
<feature type="compositionally biased region" description="Acidic residues" evidence="1">
    <location>
        <begin position="404"/>
        <end position="413"/>
    </location>
</feature>
<feature type="compositionally biased region" description="Low complexity" evidence="1">
    <location>
        <begin position="618"/>
        <end position="633"/>
    </location>
</feature>
<evidence type="ECO:0000256" key="1">
    <source>
        <dbReference type="SAM" id="MobiDB-lite"/>
    </source>
</evidence>
<feature type="compositionally biased region" description="Low complexity" evidence="1">
    <location>
        <begin position="664"/>
        <end position="686"/>
    </location>
</feature>
<proteinExistence type="predicted"/>
<reference evidence="2 3" key="1">
    <citation type="submission" date="2016-05" db="EMBL/GenBank/DDBJ databases">
        <title>Genome sequencing reveals origins of a unique bacterial endosymbiosis in the earliest lineages of terrestrial Fungi.</title>
        <authorList>
            <consortium name="DOE Joint Genome Institute"/>
            <person name="Uehling J."/>
            <person name="Gryganskyi A."/>
            <person name="Hameed K."/>
            <person name="Tschaplinski T."/>
            <person name="Misztal P."/>
            <person name="Wu S."/>
            <person name="Desiro A."/>
            <person name="Vande Pol N."/>
            <person name="Du Z.-Y."/>
            <person name="Zienkiewicz A."/>
            <person name="Zienkiewicz K."/>
            <person name="Morin E."/>
            <person name="Tisserant E."/>
            <person name="Splivallo R."/>
            <person name="Hainaut M."/>
            <person name="Henrissat B."/>
            <person name="Ohm R."/>
            <person name="Kuo A."/>
            <person name="Yan J."/>
            <person name="Lipzen A."/>
            <person name="Nolan M."/>
            <person name="Labutti K."/>
            <person name="Barry K."/>
            <person name="Goldstein A."/>
            <person name="Labbe J."/>
            <person name="Schadt C."/>
            <person name="Tuskan G."/>
            <person name="Grigoriev I."/>
            <person name="Martin F."/>
            <person name="Vilgalys R."/>
            <person name="Bonito G."/>
        </authorList>
    </citation>
    <scope>NUCLEOTIDE SEQUENCE [LARGE SCALE GENOMIC DNA]</scope>
    <source>
        <strain evidence="2 3">AG-77</strain>
    </source>
</reference>
<keyword evidence="3" id="KW-1185">Reference proteome</keyword>